<dbReference type="AlphaFoldDB" id="A0A4R1L887"/>
<comment type="caution">
    <text evidence="1">The sequence shown here is derived from an EMBL/GenBank/DDBJ whole genome shotgun (WGS) entry which is preliminary data.</text>
</comment>
<sequence>MEQPFLRYVPGAGWDFMRLRLMVGDAGSGTIGQNPDADFAMG</sequence>
<keyword evidence="2" id="KW-1185">Reference proteome</keyword>
<protein>
    <submittedName>
        <fullName evidence="1">Uncharacterized protein</fullName>
    </submittedName>
</protein>
<accession>A0A4R1L887</accession>
<organism evidence="1 2">
    <name type="scientific">Acidipila rosea</name>
    <dbReference type="NCBI Taxonomy" id="768535"/>
    <lineage>
        <taxon>Bacteria</taxon>
        <taxon>Pseudomonadati</taxon>
        <taxon>Acidobacteriota</taxon>
        <taxon>Terriglobia</taxon>
        <taxon>Terriglobales</taxon>
        <taxon>Acidobacteriaceae</taxon>
        <taxon>Acidipila</taxon>
    </lineage>
</organism>
<dbReference type="EMBL" id="SMGK01000002">
    <property type="protein sequence ID" value="TCK73467.1"/>
    <property type="molecule type" value="Genomic_DNA"/>
</dbReference>
<evidence type="ECO:0000313" key="2">
    <source>
        <dbReference type="Proteomes" id="UP000295210"/>
    </source>
</evidence>
<gene>
    <name evidence="1" type="ORF">C7378_1080</name>
</gene>
<dbReference type="Proteomes" id="UP000295210">
    <property type="component" value="Unassembled WGS sequence"/>
</dbReference>
<proteinExistence type="predicted"/>
<name>A0A4R1L887_9BACT</name>
<evidence type="ECO:0000313" key="1">
    <source>
        <dbReference type="EMBL" id="TCK73467.1"/>
    </source>
</evidence>
<reference evidence="1 2" key="1">
    <citation type="submission" date="2019-03" db="EMBL/GenBank/DDBJ databases">
        <title>Genomic Encyclopedia of Type Strains, Phase IV (KMG-IV): sequencing the most valuable type-strain genomes for metagenomic binning, comparative biology and taxonomic classification.</title>
        <authorList>
            <person name="Goeker M."/>
        </authorList>
    </citation>
    <scope>NUCLEOTIDE SEQUENCE [LARGE SCALE GENOMIC DNA]</scope>
    <source>
        <strain evidence="1 2">DSM 103428</strain>
    </source>
</reference>